<organism evidence="3 4">
    <name type="scientific">Exilibacterium tricleocarpae</name>
    <dbReference type="NCBI Taxonomy" id="2591008"/>
    <lineage>
        <taxon>Bacteria</taxon>
        <taxon>Pseudomonadati</taxon>
        <taxon>Pseudomonadota</taxon>
        <taxon>Gammaproteobacteria</taxon>
        <taxon>Cellvibrionales</taxon>
        <taxon>Cellvibrionaceae</taxon>
        <taxon>Exilibacterium</taxon>
    </lineage>
</organism>
<protein>
    <submittedName>
        <fullName evidence="3">BolA/IbaG family iron-sulfur metabolism protein</fullName>
    </submittedName>
</protein>
<dbReference type="Pfam" id="PF01722">
    <property type="entry name" value="BolA"/>
    <property type="match status" value="1"/>
</dbReference>
<evidence type="ECO:0000256" key="2">
    <source>
        <dbReference type="RuleBase" id="RU003860"/>
    </source>
</evidence>
<dbReference type="SUPFAM" id="SSF82657">
    <property type="entry name" value="BolA-like"/>
    <property type="match status" value="1"/>
</dbReference>
<proteinExistence type="inferred from homology"/>
<reference evidence="3 4" key="1">
    <citation type="submission" date="2019-06" db="EMBL/GenBank/DDBJ databases">
        <title>Whole genome sequence for Cellvibrionaceae sp. R142.</title>
        <authorList>
            <person name="Wang G."/>
        </authorList>
    </citation>
    <scope>NUCLEOTIDE SEQUENCE [LARGE SCALE GENOMIC DNA]</scope>
    <source>
        <strain evidence="3 4">R142</strain>
    </source>
</reference>
<gene>
    <name evidence="3" type="ORF">FKG94_10980</name>
</gene>
<dbReference type="PIRSF" id="PIRSF003113">
    <property type="entry name" value="BolA"/>
    <property type="match status" value="1"/>
</dbReference>
<dbReference type="InterPro" id="IPR002634">
    <property type="entry name" value="BolA"/>
</dbReference>
<dbReference type="AlphaFoldDB" id="A0A545TSR6"/>
<evidence type="ECO:0000313" key="4">
    <source>
        <dbReference type="Proteomes" id="UP000319732"/>
    </source>
</evidence>
<comment type="caution">
    <text evidence="3">The sequence shown here is derived from an EMBL/GenBank/DDBJ whole genome shotgun (WGS) entry which is preliminary data.</text>
</comment>
<dbReference type="OrthoDB" id="9812890at2"/>
<accession>A0A545TSR6</accession>
<keyword evidence="4" id="KW-1185">Reference proteome</keyword>
<dbReference type="PANTHER" id="PTHR46229:SF4">
    <property type="entry name" value="ACID STRESS PROTEIN IBAG"/>
    <property type="match status" value="1"/>
</dbReference>
<dbReference type="RefSeq" id="WP_142904280.1">
    <property type="nucleotide sequence ID" value="NZ_ML660092.1"/>
</dbReference>
<dbReference type="InterPro" id="IPR036065">
    <property type="entry name" value="BolA-like_sf"/>
</dbReference>
<dbReference type="Gene3D" id="3.30.300.90">
    <property type="entry name" value="BolA-like"/>
    <property type="match status" value="1"/>
</dbReference>
<dbReference type="EMBL" id="VHSG01000010">
    <property type="protein sequence ID" value="TQV80181.1"/>
    <property type="molecule type" value="Genomic_DNA"/>
</dbReference>
<evidence type="ECO:0000256" key="1">
    <source>
        <dbReference type="ARBA" id="ARBA00005578"/>
    </source>
</evidence>
<sequence length="82" mass="8990">MQAEEIKTLLQQQIDSAEVQVEVDGSHVNLVVVSPAFEGLNPVKKQQLIYGVLSAQIADGTIHAVNMKTYTPAQWQQLTVNS</sequence>
<evidence type="ECO:0000313" key="3">
    <source>
        <dbReference type="EMBL" id="TQV80181.1"/>
    </source>
</evidence>
<dbReference type="PANTHER" id="PTHR46229">
    <property type="entry name" value="BOLA TRANSCRIPTION REGULATOR"/>
    <property type="match status" value="1"/>
</dbReference>
<name>A0A545TSR6_9GAMM</name>
<dbReference type="Proteomes" id="UP000319732">
    <property type="component" value="Unassembled WGS sequence"/>
</dbReference>
<comment type="similarity">
    <text evidence="1 2">Belongs to the BolA/IbaG family.</text>
</comment>
<dbReference type="InterPro" id="IPR050961">
    <property type="entry name" value="BolA/IbaG_stress_morph_reg"/>
</dbReference>